<comment type="similarity">
    <text evidence="1 7">Belongs to the GatC family.</text>
</comment>
<dbReference type="PANTHER" id="PTHR15004">
    <property type="entry name" value="GLUTAMYL-TRNA(GLN) AMIDOTRANSFERASE SUBUNIT C, MITOCHONDRIAL"/>
    <property type="match status" value="1"/>
</dbReference>
<dbReference type="RefSeq" id="WP_153497131.1">
    <property type="nucleotide sequence ID" value="NZ_CAXYUY010000027.1"/>
</dbReference>
<evidence type="ECO:0000313" key="8">
    <source>
        <dbReference type="EMBL" id="MQW40500.1"/>
    </source>
</evidence>
<protein>
    <recommendedName>
        <fullName evidence="7">Aspartyl/glutamyl-tRNA(Asn/Gln) amidotransferase subunit C</fullName>
        <shortName evidence="7">Asp/Glu-ADT subunit C</shortName>
        <ecNumber evidence="7">6.3.5.-</ecNumber>
    </recommendedName>
</protein>
<sequence>MSQITTEEVKHVAELAKLEFAEQEISGFTETLGKIIEMVEMLEEVDTQNVPFTMNVADNDSRMRQDVAAAPFDREKLLENVPTHENGYIKVPAMLADGGDA</sequence>
<name>A0A7X1ZCD5_9LACT</name>
<comment type="caution">
    <text evidence="8">The sequence shown here is derived from an EMBL/GenBank/DDBJ whole genome shotgun (WGS) entry which is preliminary data.</text>
</comment>
<evidence type="ECO:0000256" key="2">
    <source>
        <dbReference type="ARBA" id="ARBA00011123"/>
    </source>
</evidence>
<dbReference type="EC" id="6.3.5.-" evidence="7"/>
<evidence type="ECO:0000313" key="9">
    <source>
        <dbReference type="Proteomes" id="UP000439550"/>
    </source>
</evidence>
<dbReference type="GO" id="GO:0006412">
    <property type="term" value="P:translation"/>
    <property type="evidence" value="ECO:0007669"/>
    <property type="project" value="UniProtKB-UniRule"/>
</dbReference>
<keyword evidence="3 7" id="KW-0436">Ligase</keyword>
<evidence type="ECO:0000256" key="1">
    <source>
        <dbReference type="ARBA" id="ARBA00010757"/>
    </source>
</evidence>
<dbReference type="GO" id="GO:0005524">
    <property type="term" value="F:ATP binding"/>
    <property type="evidence" value="ECO:0007669"/>
    <property type="project" value="UniProtKB-KW"/>
</dbReference>
<accession>A0A7X1ZCD5</accession>
<dbReference type="InterPro" id="IPR036113">
    <property type="entry name" value="Asp/Glu-ADT_sf_sub_c"/>
</dbReference>
<comment type="function">
    <text evidence="4 7">Allows the formation of correctly charged Asn-tRNA(Asn) or Gln-tRNA(Gln) through the transamidation of misacylated Asp-tRNA(Asn) or Glu-tRNA(Gln) in organisms which lack either or both of asparaginyl-tRNA or glutaminyl-tRNA synthetases. The reaction takes place in the presence of glutamine and ATP through an activated phospho-Asp-tRNA(Asn) or phospho-Glu-tRNA(Gln).</text>
</comment>
<dbReference type="NCBIfam" id="TIGR00135">
    <property type="entry name" value="gatC"/>
    <property type="match status" value="1"/>
</dbReference>
<dbReference type="Pfam" id="PF02686">
    <property type="entry name" value="GatC"/>
    <property type="match status" value="1"/>
</dbReference>
<dbReference type="InterPro" id="IPR003837">
    <property type="entry name" value="GatC"/>
</dbReference>
<evidence type="ECO:0000256" key="7">
    <source>
        <dbReference type="HAMAP-Rule" id="MF_00122"/>
    </source>
</evidence>
<evidence type="ECO:0000256" key="6">
    <source>
        <dbReference type="ARBA" id="ARBA00047913"/>
    </source>
</evidence>
<keyword evidence="7" id="KW-0547">Nucleotide-binding</keyword>
<dbReference type="Proteomes" id="UP000439550">
    <property type="component" value="Unassembled WGS sequence"/>
</dbReference>
<proteinExistence type="inferred from homology"/>
<comment type="catalytic activity">
    <reaction evidence="6 7">
        <text>L-glutamyl-tRNA(Gln) + L-glutamine + ATP + H2O = L-glutaminyl-tRNA(Gln) + L-glutamate + ADP + phosphate + H(+)</text>
        <dbReference type="Rhea" id="RHEA:17521"/>
        <dbReference type="Rhea" id="RHEA-COMP:9681"/>
        <dbReference type="Rhea" id="RHEA-COMP:9684"/>
        <dbReference type="ChEBI" id="CHEBI:15377"/>
        <dbReference type="ChEBI" id="CHEBI:15378"/>
        <dbReference type="ChEBI" id="CHEBI:29985"/>
        <dbReference type="ChEBI" id="CHEBI:30616"/>
        <dbReference type="ChEBI" id="CHEBI:43474"/>
        <dbReference type="ChEBI" id="CHEBI:58359"/>
        <dbReference type="ChEBI" id="CHEBI:78520"/>
        <dbReference type="ChEBI" id="CHEBI:78521"/>
        <dbReference type="ChEBI" id="CHEBI:456216"/>
    </reaction>
</comment>
<gene>
    <name evidence="7 8" type="primary">gatC</name>
    <name evidence="8" type="ORF">GHI93_11275</name>
</gene>
<comment type="subunit">
    <text evidence="2 7">Heterotrimer of A, B and C subunits.</text>
</comment>
<evidence type="ECO:0000256" key="3">
    <source>
        <dbReference type="ARBA" id="ARBA00022598"/>
    </source>
</evidence>
<reference evidence="8 9" key="1">
    <citation type="submission" date="2019-10" db="EMBL/GenBank/DDBJ databases">
        <authorList>
            <person name="Dong K."/>
        </authorList>
    </citation>
    <scope>NUCLEOTIDE SEQUENCE [LARGE SCALE GENOMIC DNA]</scope>
    <source>
        <strain evidence="8 9">DSM 28960</strain>
    </source>
</reference>
<keyword evidence="9" id="KW-1185">Reference proteome</keyword>
<keyword evidence="8" id="KW-0808">Transferase</keyword>
<dbReference type="OrthoDB" id="9813938at2"/>
<evidence type="ECO:0000256" key="5">
    <source>
        <dbReference type="ARBA" id="ARBA00047380"/>
    </source>
</evidence>
<dbReference type="PANTHER" id="PTHR15004:SF0">
    <property type="entry name" value="GLUTAMYL-TRNA(GLN) AMIDOTRANSFERASE SUBUNIT C, MITOCHONDRIAL"/>
    <property type="match status" value="1"/>
</dbReference>
<dbReference type="SUPFAM" id="SSF141000">
    <property type="entry name" value="Glu-tRNAGln amidotransferase C subunit"/>
    <property type="match status" value="1"/>
</dbReference>
<evidence type="ECO:0000256" key="4">
    <source>
        <dbReference type="ARBA" id="ARBA00024799"/>
    </source>
</evidence>
<keyword evidence="7" id="KW-0648">Protein biosynthesis</keyword>
<dbReference type="EMBL" id="WITJ01000021">
    <property type="protein sequence ID" value="MQW40500.1"/>
    <property type="molecule type" value="Genomic_DNA"/>
</dbReference>
<comment type="catalytic activity">
    <reaction evidence="5 7">
        <text>L-aspartyl-tRNA(Asn) + L-glutamine + ATP + H2O = L-asparaginyl-tRNA(Asn) + L-glutamate + ADP + phosphate + 2 H(+)</text>
        <dbReference type="Rhea" id="RHEA:14513"/>
        <dbReference type="Rhea" id="RHEA-COMP:9674"/>
        <dbReference type="Rhea" id="RHEA-COMP:9677"/>
        <dbReference type="ChEBI" id="CHEBI:15377"/>
        <dbReference type="ChEBI" id="CHEBI:15378"/>
        <dbReference type="ChEBI" id="CHEBI:29985"/>
        <dbReference type="ChEBI" id="CHEBI:30616"/>
        <dbReference type="ChEBI" id="CHEBI:43474"/>
        <dbReference type="ChEBI" id="CHEBI:58359"/>
        <dbReference type="ChEBI" id="CHEBI:78515"/>
        <dbReference type="ChEBI" id="CHEBI:78516"/>
        <dbReference type="ChEBI" id="CHEBI:456216"/>
    </reaction>
</comment>
<organism evidence="8 9">
    <name type="scientific">Lactococcus hircilactis</name>
    <dbReference type="NCBI Taxonomy" id="1494462"/>
    <lineage>
        <taxon>Bacteria</taxon>
        <taxon>Bacillati</taxon>
        <taxon>Bacillota</taxon>
        <taxon>Bacilli</taxon>
        <taxon>Lactobacillales</taxon>
        <taxon>Streptococcaceae</taxon>
        <taxon>Lactococcus</taxon>
    </lineage>
</organism>
<dbReference type="GO" id="GO:0016740">
    <property type="term" value="F:transferase activity"/>
    <property type="evidence" value="ECO:0007669"/>
    <property type="project" value="UniProtKB-KW"/>
</dbReference>
<dbReference type="GO" id="GO:0050567">
    <property type="term" value="F:glutaminyl-tRNA synthase (glutamine-hydrolyzing) activity"/>
    <property type="evidence" value="ECO:0007669"/>
    <property type="project" value="UniProtKB-UniRule"/>
</dbReference>
<dbReference type="HAMAP" id="MF_00122">
    <property type="entry name" value="GatC"/>
    <property type="match status" value="1"/>
</dbReference>
<dbReference type="AlphaFoldDB" id="A0A7X1ZCD5"/>
<dbReference type="GO" id="GO:0070681">
    <property type="term" value="P:glutaminyl-tRNAGln biosynthesis via transamidation"/>
    <property type="evidence" value="ECO:0007669"/>
    <property type="project" value="TreeGrafter"/>
</dbReference>
<dbReference type="GO" id="GO:0006450">
    <property type="term" value="P:regulation of translational fidelity"/>
    <property type="evidence" value="ECO:0007669"/>
    <property type="project" value="InterPro"/>
</dbReference>
<keyword evidence="7" id="KW-0067">ATP-binding</keyword>
<dbReference type="Gene3D" id="1.10.20.60">
    <property type="entry name" value="Glu-tRNAGln amidotransferase C subunit, N-terminal domain"/>
    <property type="match status" value="1"/>
</dbReference>